<evidence type="ECO:0000256" key="4">
    <source>
        <dbReference type="ARBA" id="ARBA00022842"/>
    </source>
</evidence>
<evidence type="ECO:0000259" key="10">
    <source>
        <dbReference type="Pfam" id="PF02878"/>
    </source>
</evidence>
<dbReference type="Pfam" id="PF02880">
    <property type="entry name" value="PGM_PMM_III"/>
    <property type="match status" value="1"/>
</dbReference>
<sequence>MVRRYFGTDGIRGVAGRPPMTAEFAFKVGVAAAEVLAQHGRADRSGAPTLLLGRDTRRSGQMLAFALAAGLTSRGAHVRDLGVLPTPGVSFLCRELQADAGVVISASHNPFDDNGIKFFNREGEKLPDALEAEIEALLARTHELGEVTGAEIGEASTFTTNGSHPYRDFLLSHGPDLSGLKVALDCAHGAAYRLAPEVFRALGADVRTLHAEPDGLNINTRCGSTHPAALQRFVAAENLDLGVTFDGDADRALLVDRRGRLVTGDHMLAICALHRGERAVVSTVMGNLGLEHFLRSHGVAFHRAPVGDRYVHAMLRAEGLTLGGEQSGHLLFLDKAPTGDGILSALQTLAAVRASGKPLEAWFDAITMYPQTLLNVRVAPETKAKVAEHTHVVAALELAKARLNGEGRVNLRPSGTEPLVRVMVEGRDPVVIEQVARDLASVVERAAF</sequence>
<dbReference type="InterPro" id="IPR005846">
    <property type="entry name" value="A-D-PHexomutase_a/b/a-III"/>
</dbReference>
<evidence type="ECO:0000313" key="14">
    <source>
        <dbReference type="Proteomes" id="UP000000379"/>
    </source>
</evidence>
<dbReference type="RefSeq" id="WP_013178839.1">
    <property type="nucleotide sequence ID" value="NC_014221.1"/>
</dbReference>
<dbReference type="FunFam" id="3.30.310.50:FF:000001">
    <property type="entry name" value="Phosphoglucosamine mutase"/>
    <property type="match status" value="1"/>
</dbReference>
<dbReference type="HOGENOM" id="CLU_016950_7_0_0"/>
<evidence type="ECO:0000256" key="5">
    <source>
        <dbReference type="ARBA" id="ARBA00023235"/>
    </source>
</evidence>
<dbReference type="STRING" id="649638.Trad_2367"/>
<dbReference type="HAMAP" id="MF_01554_B">
    <property type="entry name" value="GlmM_B"/>
    <property type="match status" value="1"/>
</dbReference>
<dbReference type="InterPro" id="IPR005845">
    <property type="entry name" value="A-D-PHexomutase_a/b/a-II"/>
</dbReference>
<protein>
    <recommendedName>
        <fullName evidence="6 8">Phosphoglucosamine mutase</fullName>
        <ecNumber evidence="6 8">5.4.2.10</ecNumber>
    </recommendedName>
</protein>
<comment type="function">
    <text evidence="6 8">Catalyzes the conversion of glucosamine-6-phosphate to glucosamine-1-phosphate.</text>
</comment>
<dbReference type="InterPro" id="IPR016066">
    <property type="entry name" value="A-D-PHexomutase_CS"/>
</dbReference>
<dbReference type="InterPro" id="IPR005844">
    <property type="entry name" value="A-D-PHexomutase_a/b/a-I"/>
</dbReference>
<dbReference type="EMBL" id="CP002049">
    <property type="protein sequence ID" value="ADI15476.1"/>
    <property type="molecule type" value="Genomic_DNA"/>
</dbReference>
<comment type="PTM">
    <text evidence="6">Activated by phosphorylation.</text>
</comment>
<keyword evidence="2 6" id="KW-0597">Phosphoprotein</keyword>
<dbReference type="AlphaFoldDB" id="D7CT13"/>
<dbReference type="PROSITE" id="PS00710">
    <property type="entry name" value="PGM_PMM"/>
    <property type="match status" value="1"/>
</dbReference>
<accession>D7CT13</accession>
<reference evidence="14" key="1">
    <citation type="submission" date="2010-05" db="EMBL/GenBank/DDBJ databases">
        <title>The complete genome of Truepera radiovictris DSM 17093.</title>
        <authorList>
            <consortium name="US DOE Joint Genome Institute (JGI-PGF)"/>
            <person name="Lucas S."/>
            <person name="Copeland A."/>
            <person name="Lapidus A."/>
            <person name="Glavina del Rio T."/>
            <person name="Dalin E."/>
            <person name="Tice H."/>
            <person name="Bruce D."/>
            <person name="Goodwin L."/>
            <person name="Pitluck S."/>
            <person name="Kyrpides N."/>
            <person name="Mavromatis K."/>
            <person name="Ovchinnikova G."/>
            <person name="Munk A.C."/>
            <person name="Detter J.C."/>
            <person name="Han C."/>
            <person name="Tapia R."/>
            <person name="Land M."/>
            <person name="Hauser L."/>
            <person name="Markowitz V."/>
            <person name="Cheng J.-F."/>
            <person name="Hugenholtz P."/>
            <person name="Woyke T."/>
            <person name="Wu D."/>
            <person name="Tindall B."/>
            <person name="Pomrenke H.G."/>
            <person name="Brambilla E."/>
            <person name="Klenk H.-P."/>
            <person name="Eisen J.A."/>
        </authorList>
    </citation>
    <scope>NUCLEOTIDE SEQUENCE [LARGE SCALE GENOMIC DNA]</scope>
    <source>
        <strain evidence="14">DSM 17093 / CIP 108686 / LMG 22925 / RQ-24</strain>
    </source>
</reference>
<evidence type="ECO:0000259" key="9">
    <source>
        <dbReference type="Pfam" id="PF00408"/>
    </source>
</evidence>
<proteinExistence type="inferred from homology"/>
<dbReference type="InterPro" id="IPR036900">
    <property type="entry name" value="A-D-PHexomutase_C_sf"/>
</dbReference>
<feature type="binding site" evidence="6">
    <location>
        <position position="246"/>
    </location>
    <ligand>
        <name>Mg(2+)</name>
        <dbReference type="ChEBI" id="CHEBI:18420"/>
    </ligand>
</feature>
<name>D7CT13_TRURR</name>
<dbReference type="GO" id="GO:0005829">
    <property type="term" value="C:cytosol"/>
    <property type="evidence" value="ECO:0007669"/>
    <property type="project" value="TreeGrafter"/>
</dbReference>
<dbReference type="PANTHER" id="PTHR42946">
    <property type="entry name" value="PHOSPHOHEXOSE MUTASE"/>
    <property type="match status" value="1"/>
</dbReference>
<feature type="domain" description="Alpha-D-phosphohexomutase C-terminal" evidence="9">
    <location>
        <begin position="373"/>
        <end position="440"/>
    </location>
</feature>
<dbReference type="GO" id="GO:0004615">
    <property type="term" value="F:phosphomannomutase activity"/>
    <property type="evidence" value="ECO:0007669"/>
    <property type="project" value="TreeGrafter"/>
</dbReference>
<evidence type="ECO:0000256" key="1">
    <source>
        <dbReference type="ARBA" id="ARBA00010231"/>
    </source>
</evidence>
<comment type="catalytic activity">
    <reaction evidence="6 8">
        <text>alpha-D-glucosamine 1-phosphate = D-glucosamine 6-phosphate</text>
        <dbReference type="Rhea" id="RHEA:23424"/>
        <dbReference type="ChEBI" id="CHEBI:58516"/>
        <dbReference type="ChEBI" id="CHEBI:58725"/>
        <dbReference type="EC" id="5.4.2.10"/>
    </reaction>
</comment>
<dbReference type="KEGG" id="tra:Trad_2367"/>
<dbReference type="InterPro" id="IPR005841">
    <property type="entry name" value="Alpha-D-phosphohexomutase_SF"/>
</dbReference>
<evidence type="ECO:0000259" key="11">
    <source>
        <dbReference type="Pfam" id="PF02879"/>
    </source>
</evidence>
<dbReference type="Pfam" id="PF02878">
    <property type="entry name" value="PGM_PMM_I"/>
    <property type="match status" value="1"/>
</dbReference>
<dbReference type="NCBIfam" id="NF008139">
    <property type="entry name" value="PRK10887.1"/>
    <property type="match status" value="1"/>
</dbReference>
<dbReference type="OrthoDB" id="9803322at2"/>
<dbReference type="Pfam" id="PF00408">
    <property type="entry name" value="PGM_PMM_IV"/>
    <property type="match status" value="1"/>
</dbReference>
<evidence type="ECO:0000256" key="8">
    <source>
        <dbReference type="RuleBase" id="RU004327"/>
    </source>
</evidence>
<feature type="binding site" evidence="6">
    <location>
        <position position="250"/>
    </location>
    <ligand>
        <name>Mg(2+)</name>
        <dbReference type="ChEBI" id="CHEBI:18420"/>
    </ligand>
</feature>
<dbReference type="SUPFAM" id="SSF53738">
    <property type="entry name" value="Phosphoglucomutase, first 3 domains"/>
    <property type="match status" value="3"/>
</dbReference>
<dbReference type="InterPro" id="IPR050060">
    <property type="entry name" value="Phosphoglucosamine_mutase"/>
</dbReference>
<evidence type="ECO:0000313" key="13">
    <source>
        <dbReference type="EMBL" id="ADI15476.1"/>
    </source>
</evidence>
<reference evidence="13 14" key="2">
    <citation type="journal article" date="2011" name="Stand. Genomic Sci.">
        <title>Complete genome sequence of Truepera radiovictrix type strain (RQ-24).</title>
        <authorList>
            <person name="Ivanova N."/>
            <person name="Rohde C."/>
            <person name="Munk C."/>
            <person name="Nolan M."/>
            <person name="Lucas S."/>
            <person name="Del Rio T.G."/>
            <person name="Tice H."/>
            <person name="Deshpande S."/>
            <person name="Cheng J.F."/>
            <person name="Tapia R."/>
            <person name="Han C."/>
            <person name="Goodwin L."/>
            <person name="Pitluck S."/>
            <person name="Liolios K."/>
            <person name="Mavromatis K."/>
            <person name="Mikhailova N."/>
            <person name="Pati A."/>
            <person name="Chen A."/>
            <person name="Palaniappan K."/>
            <person name="Land M."/>
            <person name="Hauser L."/>
            <person name="Chang Y.J."/>
            <person name="Jeffries C.D."/>
            <person name="Brambilla E."/>
            <person name="Rohde M."/>
            <person name="Goker M."/>
            <person name="Tindall B.J."/>
            <person name="Woyke T."/>
            <person name="Bristow J."/>
            <person name="Eisen J.A."/>
            <person name="Markowitz V."/>
            <person name="Hugenholtz P."/>
            <person name="Kyrpides N.C."/>
            <person name="Klenk H.P."/>
            <person name="Lapidus A."/>
        </authorList>
    </citation>
    <scope>NUCLEOTIDE SEQUENCE [LARGE SCALE GENOMIC DNA]</scope>
    <source>
        <strain evidence="14">DSM 17093 / CIP 108686 / LMG 22925 / RQ-24</strain>
    </source>
</reference>
<organism evidence="13 14">
    <name type="scientific">Truepera radiovictrix (strain DSM 17093 / CIP 108686 / LMG 22925 / RQ-24)</name>
    <dbReference type="NCBI Taxonomy" id="649638"/>
    <lineage>
        <taxon>Bacteria</taxon>
        <taxon>Thermotogati</taxon>
        <taxon>Deinococcota</taxon>
        <taxon>Deinococci</taxon>
        <taxon>Trueperales</taxon>
        <taxon>Trueperaceae</taxon>
        <taxon>Truepera</taxon>
    </lineage>
</organism>
<evidence type="ECO:0000256" key="2">
    <source>
        <dbReference type="ARBA" id="ARBA00022553"/>
    </source>
</evidence>
<evidence type="ECO:0000256" key="3">
    <source>
        <dbReference type="ARBA" id="ARBA00022723"/>
    </source>
</evidence>
<dbReference type="InterPro" id="IPR005843">
    <property type="entry name" value="A-D-PHexomutase_C"/>
</dbReference>
<keyword evidence="4 6" id="KW-0460">Magnesium</keyword>
<keyword evidence="3 6" id="KW-0479">Metal-binding</keyword>
<dbReference type="PANTHER" id="PTHR42946:SF1">
    <property type="entry name" value="PHOSPHOGLUCOMUTASE (ALPHA-D-GLUCOSE-1,6-BISPHOSPHATE-DEPENDENT)"/>
    <property type="match status" value="1"/>
</dbReference>
<keyword evidence="14" id="KW-1185">Reference proteome</keyword>
<gene>
    <name evidence="6" type="primary">glmM</name>
    <name evidence="13" type="ordered locus">Trad_2367</name>
</gene>
<feature type="binding site" evidence="6">
    <location>
        <position position="248"/>
    </location>
    <ligand>
        <name>Mg(2+)</name>
        <dbReference type="ChEBI" id="CHEBI:18420"/>
    </ligand>
</feature>
<dbReference type="CDD" id="cd05802">
    <property type="entry name" value="GlmM"/>
    <property type="match status" value="1"/>
</dbReference>
<dbReference type="GO" id="GO:0000287">
    <property type="term" value="F:magnesium ion binding"/>
    <property type="evidence" value="ECO:0007669"/>
    <property type="project" value="UniProtKB-UniRule"/>
</dbReference>
<comment type="cofactor">
    <cofactor evidence="6">
        <name>Mg(2+)</name>
        <dbReference type="ChEBI" id="CHEBI:18420"/>
    </cofactor>
    <text evidence="6">Binds 1 Mg(2+) ion per subunit.</text>
</comment>
<dbReference type="SUPFAM" id="SSF55957">
    <property type="entry name" value="Phosphoglucomutase, C-terminal domain"/>
    <property type="match status" value="1"/>
</dbReference>
<dbReference type="Pfam" id="PF02879">
    <property type="entry name" value="PGM_PMM_II"/>
    <property type="match status" value="1"/>
</dbReference>
<dbReference type="Gene3D" id="3.30.310.50">
    <property type="entry name" value="Alpha-D-phosphohexomutase, C-terminal domain"/>
    <property type="match status" value="1"/>
</dbReference>
<dbReference type="PRINTS" id="PR00509">
    <property type="entry name" value="PGMPMM"/>
</dbReference>
<feature type="modified residue" description="Phosphoserine" evidence="6">
    <location>
        <position position="107"/>
    </location>
</feature>
<dbReference type="GO" id="GO:0008966">
    <property type="term" value="F:phosphoglucosamine mutase activity"/>
    <property type="evidence" value="ECO:0007669"/>
    <property type="project" value="UniProtKB-UniRule"/>
</dbReference>
<evidence type="ECO:0000256" key="6">
    <source>
        <dbReference type="HAMAP-Rule" id="MF_01554"/>
    </source>
</evidence>
<evidence type="ECO:0000259" key="12">
    <source>
        <dbReference type="Pfam" id="PF02880"/>
    </source>
</evidence>
<dbReference type="GO" id="GO:0009252">
    <property type="term" value="P:peptidoglycan biosynthetic process"/>
    <property type="evidence" value="ECO:0007669"/>
    <property type="project" value="TreeGrafter"/>
</dbReference>
<feature type="domain" description="Alpha-D-phosphohexomutase alpha/beta/alpha" evidence="10">
    <location>
        <begin position="3"/>
        <end position="141"/>
    </location>
</feature>
<dbReference type="FunFam" id="3.40.120.10:FF:000001">
    <property type="entry name" value="Phosphoglucosamine mutase"/>
    <property type="match status" value="1"/>
</dbReference>
<dbReference type="InterPro" id="IPR016055">
    <property type="entry name" value="A-D-PHexomutase_a/b/a-I/II/III"/>
</dbReference>
<feature type="binding site" description="via phosphate group" evidence="6">
    <location>
        <position position="107"/>
    </location>
    <ligand>
        <name>Mg(2+)</name>
        <dbReference type="ChEBI" id="CHEBI:18420"/>
    </ligand>
</feature>
<dbReference type="NCBIfam" id="TIGR01455">
    <property type="entry name" value="glmM"/>
    <property type="match status" value="1"/>
</dbReference>
<dbReference type="eggNOG" id="COG1109">
    <property type="taxonomic scope" value="Bacteria"/>
</dbReference>
<dbReference type="Proteomes" id="UP000000379">
    <property type="component" value="Chromosome"/>
</dbReference>
<dbReference type="Gene3D" id="3.40.120.10">
    <property type="entry name" value="Alpha-D-Glucose-1,6-Bisphosphate, subunit A, domain 3"/>
    <property type="match status" value="3"/>
</dbReference>
<dbReference type="GO" id="GO:0005975">
    <property type="term" value="P:carbohydrate metabolic process"/>
    <property type="evidence" value="ECO:0007669"/>
    <property type="project" value="InterPro"/>
</dbReference>
<dbReference type="EC" id="5.4.2.10" evidence="6 8"/>
<feature type="domain" description="Alpha-D-phosphohexomutase alpha/beta/alpha" evidence="12">
    <location>
        <begin position="263"/>
        <end position="365"/>
    </location>
</feature>
<dbReference type="FunFam" id="3.40.120.10:FF:000003">
    <property type="entry name" value="Phosphoglucosamine mutase"/>
    <property type="match status" value="1"/>
</dbReference>
<dbReference type="InterPro" id="IPR006352">
    <property type="entry name" value="GlmM_bact"/>
</dbReference>
<dbReference type="GO" id="GO:0006048">
    <property type="term" value="P:UDP-N-acetylglucosamine biosynthetic process"/>
    <property type="evidence" value="ECO:0007669"/>
    <property type="project" value="TreeGrafter"/>
</dbReference>
<evidence type="ECO:0000256" key="7">
    <source>
        <dbReference type="RuleBase" id="RU004326"/>
    </source>
</evidence>
<feature type="active site" description="Phosphoserine intermediate" evidence="6">
    <location>
        <position position="107"/>
    </location>
</feature>
<keyword evidence="5 6" id="KW-0413">Isomerase</keyword>
<feature type="domain" description="Alpha-D-phosphohexomutase alpha/beta/alpha" evidence="11">
    <location>
        <begin position="178"/>
        <end position="259"/>
    </location>
</feature>
<comment type="similarity">
    <text evidence="1 6 7">Belongs to the phosphohexose mutase family.</text>
</comment>